<proteinExistence type="predicted"/>
<sequence length="120" mass="13701">MTNRGYLIDENVTPAIADQLLRRRPDMDVAVVGGEAAPTKGTGDPDILMWIEAHGFMLVTRNRKSMPEHLRRHLLDERHIPGILTLRPKASLGEIIDDLLLVWELSEPDEYRDQIIHVPF</sequence>
<accession>A0A484HLN7</accession>
<gene>
    <name evidence="1" type="ORF">EPICR_80017</name>
</gene>
<reference evidence="1" key="1">
    <citation type="submission" date="2019-01" db="EMBL/GenBank/DDBJ databases">
        <authorList>
            <consortium name="Genoscope - CEA"/>
            <person name="William W."/>
        </authorList>
    </citation>
    <scope>NUCLEOTIDE SEQUENCE</scope>
    <source>
        <strain evidence="1">CR-1</strain>
    </source>
</reference>
<dbReference type="EMBL" id="CAACVI010000051">
    <property type="protein sequence ID" value="VEN75326.1"/>
    <property type="molecule type" value="Genomic_DNA"/>
</dbReference>
<evidence type="ECO:0000313" key="1">
    <source>
        <dbReference type="EMBL" id="VEN75326.1"/>
    </source>
</evidence>
<organism evidence="1">
    <name type="scientific">uncultured Desulfobacteraceae bacterium</name>
    <dbReference type="NCBI Taxonomy" id="218296"/>
    <lineage>
        <taxon>Bacteria</taxon>
        <taxon>Pseudomonadati</taxon>
        <taxon>Thermodesulfobacteriota</taxon>
        <taxon>Desulfobacteria</taxon>
        <taxon>Desulfobacterales</taxon>
        <taxon>Desulfobacteraceae</taxon>
        <taxon>environmental samples</taxon>
    </lineage>
</organism>
<dbReference type="AlphaFoldDB" id="A0A484HLN7"/>
<name>A0A484HLN7_9BACT</name>
<protein>
    <submittedName>
        <fullName evidence="1">Uncharacterized protein</fullName>
    </submittedName>
</protein>